<dbReference type="InterPro" id="IPR001789">
    <property type="entry name" value="Sig_transdc_resp-reg_receiver"/>
</dbReference>
<keyword evidence="1 2" id="KW-0597">Phosphoprotein</keyword>
<dbReference type="PANTHER" id="PTHR44591:SF3">
    <property type="entry name" value="RESPONSE REGULATORY DOMAIN-CONTAINING PROTEIN"/>
    <property type="match status" value="1"/>
</dbReference>
<protein>
    <submittedName>
        <fullName evidence="4">Response regulator receiver protein</fullName>
    </submittedName>
</protein>
<name>I4B3W0_TURPD</name>
<reference evidence="4 5" key="1">
    <citation type="submission" date="2012-06" db="EMBL/GenBank/DDBJ databases">
        <title>The complete chromosome of genome of Turneriella parva DSM 21527.</title>
        <authorList>
            <consortium name="US DOE Joint Genome Institute (JGI-PGF)"/>
            <person name="Lucas S."/>
            <person name="Han J."/>
            <person name="Lapidus A."/>
            <person name="Bruce D."/>
            <person name="Goodwin L."/>
            <person name="Pitluck S."/>
            <person name="Peters L."/>
            <person name="Kyrpides N."/>
            <person name="Mavromatis K."/>
            <person name="Ivanova N."/>
            <person name="Mikhailova N."/>
            <person name="Chertkov O."/>
            <person name="Detter J.C."/>
            <person name="Tapia R."/>
            <person name="Han C."/>
            <person name="Land M."/>
            <person name="Hauser L."/>
            <person name="Markowitz V."/>
            <person name="Cheng J.-F."/>
            <person name="Hugenholtz P."/>
            <person name="Woyke T."/>
            <person name="Wu D."/>
            <person name="Gronow S."/>
            <person name="Wellnitz S."/>
            <person name="Brambilla E."/>
            <person name="Klenk H.-P."/>
            <person name="Eisen J.A."/>
        </authorList>
    </citation>
    <scope>NUCLEOTIDE SEQUENCE [LARGE SCALE GENOMIC DNA]</scope>
    <source>
        <strain evidence="5">ATCC BAA-1111 / DSM 21527 / NCTC 11395 / H</strain>
    </source>
</reference>
<dbReference type="AlphaFoldDB" id="I4B3W0"/>
<dbReference type="PANTHER" id="PTHR44591">
    <property type="entry name" value="STRESS RESPONSE REGULATOR PROTEIN 1"/>
    <property type="match status" value="1"/>
</dbReference>
<dbReference type="SMART" id="SM00448">
    <property type="entry name" value="REC"/>
    <property type="match status" value="1"/>
</dbReference>
<dbReference type="Pfam" id="PF00072">
    <property type="entry name" value="Response_reg"/>
    <property type="match status" value="1"/>
</dbReference>
<dbReference type="EMBL" id="CP002959">
    <property type="protein sequence ID" value="AFM11967.1"/>
    <property type="molecule type" value="Genomic_DNA"/>
</dbReference>
<dbReference type="OrthoDB" id="333493at2"/>
<dbReference type="KEGG" id="tpx:Turpa_1319"/>
<dbReference type="HOGENOM" id="CLU_841444_0_0_12"/>
<feature type="domain" description="Response regulatory" evidence="3">
    <location>
        <begin position="22"/>
        <end position="136"/>
    </location>
</feature>
<dbReference type="InterPro" id="IPR011006">
    <property type="entry name" value="CheY-like_superfamily"/>
</dbReference>
<organism evidence="4 5">
    <name type="scientific">Turneriella parva (strain ATCC BAA-1111 / DSM 21527 / NCTC 11395 / H)</name>
    <name type="common">Leptospira parva</name>
    <dbReference type="NCBI Taxonomy" id="869212"/>
    <lineage>
        <taxon>Bacteria</taxon>
        <taxon>Pseudomonadati</taxon>
        <taxon>Spirochaetota</taxon>
        <taxon>Spirochaetia</taxon>
        <taxon>Leptospirales</taxon>
        <taxon>Leptospiraceae</taxon>
        <taxon>Turneriella</taxon>
    </lineage>
</organism>
<accession>I4B3W0</accession>
<dbReference type="InterPro" id="IPR050595">
    <property type="entry name" value="Bact_response_regulator"/>
</dbReference>
<sequence>MSNATTSPFLDLEIDGKKSTRKILLVEDVDSIQLAIRDFLFSRYDIQVSGTAEQALMTLAMSPDIDLLITDIKLPEMNGFELGRLARKLRPNIKIIVITSYDVNEFIDVIKEHGFTQVITKHGRMSLKEIEVTIEKMLTGDIFGVQKYFPQMRLSEVTLRTFPKPFVDGVLYSTRVGSLHERGELTDRIAAQFKSQKRAPEATTKLVLDEITSNAMFRAPTNDHGEFKYQTKHSEHDILLTHQDIVLDEEDRFTLQFGICDDWIIMSCLDPHGRLTQKEILYRLHRHLAMDSETGLPAGLHDSHGRGIFLLREQLSSLVFNIERDRRTEVICFYNTVAAQAYKNISVYEISGSEKHD</sequence>
<keyword evidence="5" id="KW-1185">Reference proteome</keyword>
<dbReference type="PROSITE" id="PS50110">
    <property type="entry name" value="RESPONSE_REGULATORY"/>
    <property type="match status" value="1"/>
</dbReference>
<evidence type="ECO:0000256" key="1">
    <source>
        <dbReference type="ARBA" id="ARBA00022553"/>
    </source>
</evidence>
<evidence type="ECO:0000313" key="5">
    <source>
        <dbReference type="Proteomes" id="UP000006048"/>
    </source>
</evidence>
<evidence type="ECO:0000256" key="2">
    <source>
        <dbReference type="PROSITE-ProRule" id="PRU00169"/>
    </source>
</evidence>
<dbReference type="STRING" id="869212.Turpa_1319"/>
<evidence type="ECO:0000259" key="3">
    <source>
        <dbReference type="PROSITE" id="PS50110"/>
    </source>
</evidence>
<feature type="modified residue" description="4-aspartylphosphate" evidence="2">
    <location>
        <position position="71"/>
    </location>
</feature>
<dbReference type="SUPFAM" id="SSF52172">
    <property type="entry name" value="CheY-like"/>
    <property type="match status" value="1"/>
</dbReference>
<dbReference type="Proteomes" id="UP000006048">
    <property type="component" value="Chromosome"/>
</dbReference>
<gene>
    <name evidence="4" type="ordered locus">Turpa_1319</name>
</gene>
<dbReference type="RefSeq" id="WP_014802482.1">
    <property type="nucleotide sequence ID" value="NC_018020.1"/>
</dbReference>
<proteinExistence type="predicted"/>
<dbReference type="GO" id="GO:0000160">
    <property type="term" value="P:phosphorelay signal transduction system"/>
    <property type="evidence" value="ECO:0007669"/>
    <property type="project" value="InterPro"/>
</dbReference>
<dbReference type="Gene3D" id="3.40.50.2300">
    <property type="match status" value="1"/>
</dbReference>
<evidence type="ECO:0000313" key="4">
    <source>
        <dbReference type="EMBL" id="AFM11967.1"/>
    </source>
</evidence>